<feature type="region of interest" description="Disordered" evidence="10">
    <location>
        <begin position="1240"/>
        <end position="1266"/>
    </location>
</feature>
<keyword evidence="9" id="KW-0460">Magnesium</keyword>
<evidence type="ECO:0000256" key="10">
    <source>
        <dbReference type="SAM" id="MobiDB-lite"/>
    </source>
</evidence>
<evidence type="ECO:0000256" key="1">
    <source>
        <dbReference type="ARBA" id="ARBA00001936"/>
    </source>
</evidence>
<feature type="region of interest" description="Disordered" evidence="10">
    <location>
        <begin position="275"/>
        <end position="398"/>
    </location>
</feature>
<feature type="domain" description="PAP-associated" evidence="11">
    <location>
        <begin position="1118"/>
        <end position="1193"/>
    </location>
</feature>
<evidence type="ECO:0000256" key="7">
    <source>
        <dbReference type="ARBA" id="ARBA00022679"/>
    </source>
</evidence>
<feature type="domain" description="Poly(A) RNA polymerase mitochondrial-like central palm" evidence="12">
    <location>
        <begin position="483"/>
        <end position="600"/>
    </location>
</feature>
<evidence type="ECO:0000259" key="11">
    <source>
        <dbReference type="Pfam" id="PF03828"/>
    </source>
</evidence>
<dbReference type="SUPFAM" id="SSF81301">
    <property type="entry name" value="Nucleotidyltransferase"/>
    <property type="match status" value="2"/>
</dbReference>
<reference evidence="13" key="1">
    <citation type="submission" date="2021-03" db="EMBL/GenBank/DDBJ databases">
        <title>Comparative genomics and phylogenomic investigation of the class Geoglossomycetes provide insights into ecological specialization and systematics.</title>
        <authorList>
            <person name="Melie T."/>
            <person name="Pirro S."/>
            <person name="Miller A.N."/>
            <person name="Quandt A."/>
        </authorList>
    </citation>
    <scope>NUCLEOTIDE SEQUENCE</scope>
    <source>
        <strain evidence="13">CAQ_001_2017</strain>
    </source>
</reference>
<feature type="compositionally biased region" description="Basic and acidic residues" evidence="10">
    <location>
        <begin position="294"/>
        <end position="304"/>
    </location>
</feature>
<dbReference type="GO" id="GO:0005737">
    <property type="term" value="C:cytoplasm"/>
    <property type="evidence" value="ECO:0007669"/>
    <property type="project" value="UniProtKB-SubCell"/>
</dbReference>
<feature type="compositionally biased region" description="Low complexity" evidence="10">
    <location>
        <begin position="443"/>
        <end position="461"/>
    </location>
</feature>
<gene>
    <name evidence="13" type="ORF">GP486_005235</name>
</gene>
<dbReference type="AlphaFoldDB" id="A0A9P8RN29"/>
<dbReference type="InterPro" id="IPR054708">
    <property type="entry name" value="MTPAP-like_central"/>
</dbReference>
<dbReference type="EC" id="2.7.7.19" evidence="5"/>
<dbReference type="Gene3D" id="3.30.460.10">
    <property type="entry name" value="Beta Polymerase, domain 2"/>
    <property type="match status" value="1"/>
</dbReference>
<organism evidence="13 14">
    <name type="scientific">Trichoglossum hirsutum</name>
    <dbReference type="NCBI Taxonomy" id="265104"/>
    <lineage>
        <taxon>Eukaryota</taxon>
        <taxon>Fungi</taxon>
        <taxon>Dikarya</taxon>
        <taxon>Ascomycota</taxon>
        <taxon>Pezizomycotina</taxon>
        <taxon>Geoglossomycetes</taxon>
        <taxon>Geoglossales</taxon>
        <taxon>Geoglossaceae</taxon>
        <taxon>Trichoglossum</taxon>
    </lineage>
</organism>
<evidence type="ECO:0000313" key="13">
    <source>
        <dbReference type="EMBL" id="KAH0556976.1"/>
    </source>
</evidence>
<comment type="caution">
    <text evidence="13">The sequence shown here is derived from an EMBL/GenBank/DDBJ whole genome shotgun (WGS) entry which is preliminary data.</text>
</comment>
<protein>
    <recommendedName>
        <fullName evidence="5">polynucleotide adenylyltransferase</fullName>
        <ecNumber evidence="5">2.7.7.19</ecNumber>
    </recommendedName>
</protein>
<proteinExistence type="inferred from homology"/>
<keyword evidence="8" id="KW-0479">Metal-binding</keyword>
<dbReference type="GO" id="GO:0010605">
    <property type="term" value="P:negative regulation of macromolecule metabolic process"/>
    <property type="evidence" value="ECO:0007669"/>
    <property type="project" value="UniProtKB-ARBA"/>
</dbReference>
<evidence type="ECO:0000256" key="4">
    <source>
        <dbReference type="ARBA" id="ARBA00008593"/>
    </source>
</evidence>
<evidence type="ECO:0000256" key="6">
    <source>
        <dbReference type="ARBA" id="ARBA00022490"/>
    </source>
</evidence>
<dbReference type="InterPro" id="IPR043519">
    <property type="entry name" value="NT_sf"/>
</dbReference>
<sequence length="1266" mass="140705">MPPMPPAPVSGGGYRTPNSSDFTVFNGSQPSGSHYRTFFDPHRTIGWANDPTLGFNPTGPVPFQYYGEPPGPTQNAPPGCYTNPRLSFSGSGHTVIGGFDSQGYESYNNTVSTGSETAVYSCSGHDQAAQNLTSSPGYLQSQVAPQTHRQETIVQQLASAICMGIELKTYQKLYGKPVDDPESKENNRASLSLSGPTIHRGLCVGEPPKGIGSGTITISSQKPRASDRMAARDLGHGSEDVECRLGSLMIQEASWNAIHPNQVDEARPIQSRARTYNESANVQKAPLTNWPSIGDHDSNAEDKPPQTSKLATSGGLNPTTPTRRRPNQAQRRQLKRQSDLLGTFRPTTAVVPQTSQGQYLRGNNSPRQPPPLSVPQEYSHHDSSPTSHGASHPHMPINRGQQQILPHTQQAHFSGASPIHHLQPLQRKPPGIKGPHQPAMSAQIGPRQHQQLQQQRGPGRLPADLETIKNQSDFLDEVAKVEVAKAEVSQQEVAEKELFRSSLEDTCRDVISQHEASKSGGHVFDPNSIRLECFGSLSSGFATKSSDMDLALLSPLSQPPLSSSVSPIPRLLEKRLLDLGLGARFLTKTRVPIMKLCEKPTAELLALLRKARGRWEAGEENTTMGERDTDGVLALSPSRDVGRVQRTGHNDNEDSTDIMRHDDPDSQDSNEPRSPTHDLKSLEQKPEETFWAYNSRARRLLKLIGGRDITFRHENLKSTDLQLLSTAVEGFVNGIRDDSIRQAVKAALPKNSVISLYGVWLLAEGERLIGGWDALKIHEITGEHEAQGYKLIREWRQLQNREGMELSHYNEELRKLLEQMQQLPSLRLLSLSQHQHEPIEMYNARAIAVLEELGGTDCEVGNWEDQLSAAQRALLELTIHLYIEGVYDTTLRKAVRRTSSRRSVSLADVSSIHRAELSIQKYESGISMGLYSNEEQEILKEHAQLVRLYGLRSGHEDVCAVLDKMKSLPDPSPPPRQRDFADSLEFPKTGVGIQCDINFSNLLALYNTTLLRCYSHSDSRVRPMAIFVKAWAKKRRINSPYHGTLSSYGYVLMVMHYLLNVASPPVLINLQHAWKFSEREFLLGGGLCEGYDIRFWCDEEEIKRQASLGQITRNTQHIGALLRGFFEYYSHQGAHVAKNGFVWNSNAISIRTPGGLLPKQAKGWTEARTVAVGGKEVRQRYLLAIEDPFETDHNVGRTVTYHGISSIRDEFRRAWRIINAIGRDHGFQEGLFDEAVEVKGRGEKSVRDNPTGPETQGTESSARDQW</sequence>
<evidence type="ECO:0000256" key="8">
    <source>
        <dbReference type="ARBA" id="ARBA00022723"/>
    </source>
</evidence>
<keyword evidence="14" id="KW-1185">Reference proteome</keyword>
<keyword evidence="6" id="KW-0963">Cytoplasm</keyword>
<evidence type="ECO:0000256" key="5">
    <source>
        <dbReference type="ARBA" id="ARBA00012388"/>
    </source>
</evidence>
<feature type="compositionally biased region" description="Polar residues" evidence="10">
    <location>
        <begin position="305"/>
        <end position="331"/>
    </location>
</feature>
<evidence type="ECO:0000259" key="12">
    <source>
        <dbReference type="Pfam" id="PF22600"/>
    </source>
</evidence>
<feature type="compositionally biased region" description="Polar residues" evidence="10">
    <location>
        <begin position="214"/>
        <end position="223"/>
    </location>
</feature>
<name>A0A9P8RN29_9PEZI</name>
<feature type="region of interest" description="Disordered" evidence="10">
    <location>
        <begin position="209"/>
        <end position="235"/>
    </location>
</feature>
<evidence type="ECO:0000313" key="14">
    <source>
        <dbReference type="Proteomes" id="UP000750711"/>
    </source>
</evidence>
<feature type="region of interest" description="Disordered" evidence="10">
    <location>
        <begin position="1"/>
        <end position="21"/>
    </location>
</feature>
<dbReference type="PANTHER" id="PTHR12271:SF40">
    <property type="entry name" value="POLY(A) RNA POLYMERASE GLD2"/>
    <property type="match status" value="1"/>
</dbReference>
<dbReference type="GO" id="GO:0050265">
    <property type="term" value="F:RNA uridylyltransferase activity"/>
    <property type="evidence" value="ECO:0007669"/>
    <property type="project" value="TreeGrafter"/>
</dbReference>
<evidence type="ECO:0000256" key="3">
    <source>
        <dbReference type="ARBA" id="ARBA00004496"/>
    </source>
</evidence>
<keyword evidence="7" id="KW-0808">Transferase</keyword>
<comment type="similarity">
    <text evidence="4">Belongs to the DNA polymerase type-B-like family.</text>
</comment>
<comment type="cofactor">
    <cofactor evidence="2">
        <name>Mg(2+)</name>
        <dbReference type="ChEBI" id="CHEBI:18420"/>
    </cofactor>
</comment>
<accession>A0A9P8RN29</accession>
<comment type="cofactor">
    <cofactor evidence="1">
        <name>Mn(2+)</name>
        <dbReference type="ChEBI" id="CHEBI:29035"/>
    </cofactor>
</comment>
<dbReference type="Gene3D" id="1.10.1410.10">
    <property type="match status" value="1"/>
</dbReference>
<dbReference type="GO" id="GO:1990817">
    <property type="term" value="F:poly(A) RNA polymerase activity"/>
    <property type="evidence" value="ECO:0007669"/>
    <property type="project" value="UniProtKB-EC"/>
</dbReference>
<dbReference type="InterPro" id="IPR002058">
    <property type="entry name" value="PAP_assoc"/>
</dbReference>
<dbReference type="EMBL" id="JAGHQM010000954">
    <property type="protein sequence ID" value="KAH0556976.1"/>
    <property type="molecule type" value="Genomic_DNA"/>
</dbReference>
<feature type="compositionally biased region" description="Basic and acidic residues" evidence="10">
    <location>
        <begin position="640"/>
        <end position="683"/>
    </location>
</feature>
<feature type="region of interest" description="Disordered" evidence="10">
    <location>
        <begin position="421"/>
        <end position="461"/>
    </location>
</feature>
<dbReference type="GO" id="GO:0046872">
    <property type="term" value="F:metal ion binding"/>
    <property type="evidence" value="ECO:0007669"/>
    <property type="project" value="UniProtKB-KW"/>
</dbReference>
<feature type="compositionally biased region" description="Polar residues" evidence="10">
    <location>
        <begin position="350"/>
        <end position="366"/>
    </location>
</feature>
<comment type="subcellular location">
    <subcellularLocation>
        <location evidence="3">Cytoplasm</location>
    </subcellularLocation>
</comment>
<feature type="compositionally biased region" description="Basic and acidic residues" evidence="10">
    <location>
        <begin position="224"/>
        <end position="235"/>
    </location>
</feature>
<dbReference type="Pfam" id="PF03828">
    <property type="entry name" value="PAP_assoc"/>
    <property type="match status" value="1"/>
</dbReference>
<dbReference type="PANTHER" id="PTHR12271">
    <property type="entry name" value="POLY A POLYMERASE CID PAP -RELATED"/>
    <property type="match status" value="1"/>
</dbReference>
<evidence type="ECO:0000256" key="9">
    <source>
        <dbReference type="ARBA" id="ARBA00022842"/>
    </source>
</evidence>
<evidence type="ECO:0000256" key="2">
    <source>
        <dbReference type="ARBA" id="ARBA00001946"/>
    </source>
</evidence>
<dbReference type="GO" id="GO:0031123">
    <property type="term" value="P:RNA 3'-end processing"/>
    <property type="evidence" value="ECO:0007669"/>
    <property type="project" value="TreeGrafter"/>
</dbReference>
<dbReference type="Pfam" id="PF22600">
    <property type="entry name" value="MTPAP-like_central"/>
    <property type="match status" value="1"/>
</dbReference>
<feature type="region of interest" description="Disordered" evidence="10">
    <location>
        <begin position="617"/>
        <end position="683"/>
    </location>
</feature>
<dbReference type="Proteomes" id="UP000750711">
    <property type="component" value="Unassembled WGS sequence"/>
</dbReference>
<dbReference type="SUPFAM" id="SSF81631">
    <property type="entry name" value="PAP/OAS1 substrate-binding domain"/>
    <property type="match status" value="1"/>
</dbReference>